<evidence type="ECO:0000256" key="4">
    <source>
        <dbReference type="ARBA" id="ARBA00022777"/>
    </source>
</evidence>
<evidence type="ECO:0000256" key="5">
    <source>
        <dbReference type="ARBA" id="ARBA00022840"/>
    </source>
</evidence>
<evidence type="ECO:0000256" key="3">
    <source>
        <dbReference type="ARBA" id="ARBA00022741"/>
    </source>
</evidence>
<keyword evidence="1" id="KW-0723">Serine/threonine-protein kinase</keyword>
<evidence type="ECO:0000313" key="7">
    <source>
        <dbReference type="EMBL" id="CAG5115945.1"/>
    </source>
</evidence>
<dbReference type="GO" id="GO:0009966">
    <property type="term" value="P:regulation of signal transduction"/>
    <property type="evidence" value="ECO:0007669"/>
    <property type="project" value="TreeGrafter"/>
</dbReference>
<dbReference type="Pfam" id="PF00069">
    <property type="entry name" value="Pkinase"/>
    <property type="match status" value="1"/>
</dbReference>
<sequence length="272" mass="31250">VVDLLLGGDLRYHLQKDFNFTEQHVQLYLAELTLALDYLRAKSILHRDIKPDNILLDEEGHAHITDFNIASELSRDSLATSLSGTKPYMAPEIFQTALGDIRGYSFSVDWWALGVTLYELLKKRRPFNIYSEMSPQETVHAICNTKMHFPSNVSDEMNDILRQLLLLDPQQRLQTLQAIQSHPAMANLDLERVKAKTIKPLFVPSKDHLNCDPTYELEEMIIETKPLHKKKKRLAKQSSKKDSITSEYSAHICSHVKTSKCKCFRKALFTHT</sequence>
<gene>
    <name evidence="7" type="ORF">CUNI_LOCUS1503</name>
</gene>
<dbReference type="InterPro" id="IPR000719">
    <property type="entry name" value="Prot_kinase_dom"/>
</dbReference>
<dbReference type="PROSITE" id="PS50011">
    <property type="entry name" value="PROTEIN_KINASE_DOM"/>
    <property type="match status" value="1"/>
</dbReference>
<feature type="non-terminal residue" evidence="7">
    <location>
        <position position="272"/>
    </location>
</feature>
<evidence type="ECO:0000256" key="2">
    <source>
        <dbReference type="ARBA" id="ARBA00022679"/>
    </source>
</evidence>
<keyword evidence="4" id="KW-0418">Kinase</keyword>
<feature type="domain" description="Protein kinase" evidence="6">
    <location>
        <begin position="1"/>
        <end position="185"/>
    </location>
</feature>
<keyword evidence="2" id="KW-0808">Transferase</keyword>
<dbReference type="FunFam" id="1.10.510.10:FF:000169">
    <property type="entry name" value="Serine/threonine-protein kinase 32A"/>
    <property type="match status" value="1"/>
</dbReference>
<dbReference type="Gene3D" id="1.10.510.10">
    <property type="entry name" value="Transferase(Phosphotransferase) domain 1"/>
    <property type="match status" value="1"/>
</dbReference>
<proteinExistence type="predicted"/>
<dbReference type="SMART" id="SM00220">
    <property type="entry name" value="S_TKc"/>
    <property type="match status" value="1"/>
</dbReference>
<dbReference type="InterPro" id="IPR008271">
    <property type="entry name" value="Ser/Thr_kinase_AS"/>
</dbReference>
<name>A0A8S3YK42_9EUPU</name>
<dbReference type="PANTHER" id="PTHR24355:SF30">
    <property type="entry name" value="SERINE_THREONINE-PROTEIN KINASE 32B ISOFORM X1"/>
    <property type="match status" value="1"/>
</dbReference>
<comment type="caution">
    <text evidence="7">The sequence shown here is derived from an EMBL/GenBank/DDBJ whole genome shotgun (WGS) entry which is preliminary data.</text>
</comment>
<evidence type="ECO:0000313" key="8">
    <source>
        <dbReference type="Proteomes" id="UP000678393"/>
    </source>
</evidence>
<keyword evidence="5" id="KW-0067">ATP-binding</keyword>
<dbReference type="PANTHER" id="PTHR24355">
    <property type="entry name" value="G PROTEIN-COUPLED RECEPTOR KINASE/RIBOSOMAL PROTEIN S6 KINASE"/>
    <property type="match status" value="1"/>
</dbReference>
<reference evidence="7" key="1">
    <citation type="submission" date="2021-04" db="EMBL/GenBank/DDBJ databases">
        <authorList>
            <consortium name="Molecular Ecology Group"/>
        </authorList>
    </citation>
    <scope>NUCLEOTIDE SEQUENCE</scope>
</reference>
<dbReference type="SUPFAM" id="SSF56112">
    <property type="entry name" value="Protein kinase-like (PK-like)"/>
    <property type="match status" value="1"/>
</dbReference>
<dbReference type="EMBL" id="CAJHNH020000186">
    <property type="protein sequence ID" value="CAG5115945.1"/>
    <property type="molecule type" value="Genomic_DNA"/>
</dbReference>
<dbReference type="OrthoDB" id="354826at2759"/>
<protein>
    <recommendedName>
        <fullName evidence="6">Protein kinase domain-containing protein</fullName>
    </recommendedName>
</protein>
<dbReference type="InterPro" id="IPR011009">
    <property type="entry name" value="Kinase-like_dom_sf"/>
</dbReference>
<dbReference type="GO" id="GO:0004703">
    <property type="term" value="F:G protein-coupled receptor kinase activity"/>
    <property type="evidence" value="ECO:0007669"/>
    <property type="project" value="TreeGrafter"/>
</dbReference>
<evidence type="ECO:0000259" key="6">
    <source>
        <dbReference type="PROSITE" id="PS50011"/>
    </source>
</evidence>
<keyword evidence="3" id="KW-0547">Nucleotide-binding</keyword>
<dbReference type="GO" id="GO:0007186">
    <property type="term" value="P:G protein-coupled receptor signaling pathway"/>
    <property type="evidence" value="ECO:0007669"/>
    <property type="project" value="TreeGrafter"/>
</dbReference>
<dbReference type="Proteomes" id="UP000678393">
    <property type="component" value="Unassembled WGS sequence"/>
</dbReference>
<keyword evidence="8" id="KW-1185">Reference proteome</keyword>
<dbReference type="GO" id="GO:0001664">
    <property type="term" value="F:G protein-coupled receptor binding"/>
    <property type="evidence" value="ECO:0007669"/>
    <property type="project" value="TreeGrafter"/>
</dbReference>
<organism evidence="7 8">
    <name type="scientific">Candidula unifasciata</name>
    <dbReference type="NCBI Taxonomy" id="100452"/>
    <lineage>
        <taxon>Eukaryota</taxon>
        <taxon>Metazoa</taxon>
        <taxon>Spiralia</taxon>
        <taxon>Lophotrochozoa</taxon>
        <taxon>Mollusca</taxon>
        <taxon>Gastropoda</taxon>
        <taxon>Heterobranchia</taxon>
        <taxon>Euthyneura</taxon>
        <taxon>Panpulmonata</taxon>
        <taxon>Eupulmonata</taxon>
        <taxon>Stylommatophora</taxon>
        <taxon>Helicina</taxon>
        <taxon>Helicoidea</taxon>
        <taxon>Geomitridae</taxon>
        <taxon>Candidula</taxon>
    </lineage>
</organism>
<dbReference type="GO" id="GO:0005524">
    <property type="term" value="F:ATP binding"/>
    <property type="evidence" value="ECO:0007669"/>
    <property type="project" value="UniProtKB-KW"/>
</dbReference>
<evidence type="ECO:0000256" key="1">
    <source>
        <dbReference type="ARBA" id="ARBA00022527"/>
    </source>
</evidence>
<dbReference type="Gene3D" id="3.30.200.20">
    <property type="entry name" value="Phosphorylase Kinase, domain 1"/>
    <property type="match status" value="1"/>
</dbReference>
<dbReference type="AlphaFoldDB" id="A0A8S3YK42"/>
<accession>A0A8S3YK42</accession>
<dbReference type="PROSITE" id="PS00108">
    <property type="entry name" value="PROTEIN_KINASE_ST"/>
    <property type="match status" value="1"/>
</dbReference>